<sequence length="160" mass="17278">MATPCVVVRDATTTSLNLEDCTFNGDGSLRNLLELFVGVTDLGLAGLRLTSEELCEALEGSGTSVQRVSLRCMVSSDGQWRNILQTVKAMQLVFLELESTKTKRPDDGIGWLGGTQRVNKALRGPKGIEQFWITEGMARMYGGKAVEAGLEVILGRIGGQ</sequence>
<proteinExistence type="predicted"/>
<dbReference type="EMBL" id="JAVFHQ010000003">
    <property type="protein sequence ID" value="KAK4549953.1"/>
    <property type="molecule type" value="Genomic_DNA"/>
</dbReference>
<dbReference type="Proteomes" id="UP001324427">
    <property type="component" value="Unassembled WGS sequence"/>
</dbReference>
<organism evidence="1 2">
    <name type="scientific">Oleoguttula mirabilis</name>
    <dbReference type="NCBI Taxonomy" id="1507867"/>
    <lineage>
        <taxon>Eukaryota</taxon>
        <taxon>Fungi</taxon>
        <taxon>Dikarya</taxon>
        <taxon>Ascomycota</taxon>
        <taxon>Pezizomycotina</taxon>
        <taxon>Dothideomycetes</taxon>
        <taxon>Dothideomycetidae</taxon>
        <taxon>Mycosphaerellales</taxon>
        <taxon>Teratosphaeriaceae</taxon>
        <taxon>Oleoguttula</taxon>
    </lineage>
</organism>
<dbReference type="AlphaFoldDB" id="A0AAV9JW74"/>
<evidence type="ECO:0000313" key="1">
    <source>
        <dbReference type="EMBL" id="KAK4549953.1"/>
    </source>
</evidence>
<name>A0AAV9JW74_9PEZI</name>
<comment type="caution">
    <text evidence="1">The sequence shown here is derived from an EMBL/GenBank/DDBJ whole genome shotgun (WGS) entry which is preliminary data.</text>
</comment>
<reference evidence="1 2" key="1">
    <citation type="submission" date="2021-11" db="EMBL/GenBank/DDBJ databases">
        <title>Black yeast isolated from Biological Soil Crust.</title>
        <authorList>
            <person name="Kurbessoian T."/>
        </authorList>
    </citation>
    <scope>NUCLEOTIDE SEQUENCE [LARGE SCALE GENOMIC DNA]</scope>
    <source>
        <strain evidence="1 2">CCFEE 5522</strain>
    </source>
</reference>
<keyword evidence="2" id="KW-1185">Reference proteome</keyword>
<accession>A0AAV9JW74</accession>
<protein>
    <submittedName>
        <fullName evidence="1">Uncharacterized protein</fullName>
    </submittedName>
</protein>
<gene>
    <name evidence="1" type="ORF">LTR36_005254</name>
</gene>
<evidence type="ECO:0000313" key="2">
    <source>
        <dbReference type="Proteomes" id="UP001324427"/>
    </source>
</evidence>